<accession>A0ABN7WKK9</accession>
<dbReference type="Gene3D" id="3.40.50.300">
    <property type="entry name" value="P-loop containing nucleotide triphosphate hydrolases"/>
    <property type="match status" value="1"/>
</dbReference>
<dbReference type="SUPFAM" id="SSF52540">
    <property type="entry name" value="P-loop containing nucleoside triphosphate hydrolases"/>
    <property type="match status" value="2"/>
</dbReference>
<evidence type="ECO:0000313" key="1">
    <source>
        <dbReference type="EMBL" id="CAG8834655.1"/>
    </source>
</evidence>
<organism evidence="1 2">
    <name type="scientific">Gigaspora margarita</name>
    <dbReference type="NCBI Taxonomy" id="4874"/>
    <lineage>
        <taxon>Eukaryota</taxon>
        <taxon>Fungi</taxon>
        <taxon>Fungi incertae sedis</taxon>
        <taxon>Mucoromycota</taxon>
        <taxon>Glomeromycotina</taxon>
        <taxon>Glomeromycetes</taxon>
        <taxon>Diversisporales</taxon>
        <taxon>Gigasporaceae</taxon>
        <taxon>Gigaspora</taxon>
    </lineage>
</organism>
<gene>
    <name evidence="1" type="ORF">GMARGA_LOCUS32169</name>
</gene>
<dbReference type="EMBL" id="CAJVQB010049845">
    <property type="protein sequence ID" value="CAG8834655.1"/>
    <property type="molecule type" value="Genomic_DNA"/>
</dbReference>
<sequence length="333" mass="38260">MGQFKPSEKEKEIISEANIQGNIENIIHFPTSERKNYIIIINEVTNLYAIRLINYEVEDEKVKIIAVKRFPDLLGFYQTKEEANSKVEEIKTRQDVSQCKYEIETQEDDIENILIIGRTGSGKSTLANAISNTDVFAEVVDTVGVRDTKLSTEKVLLKLVEAIHSIKGGKTEEIEAFEILTAFFGEKVLQYTTILRSKFYDFSDSEKCEIDREDLKKSLEENIKVFDIVSSIKEYLDTCNGNYKMERWDVTCVRINDFINAKIKLGEFKDGGLLDKFLVKKELGDLKREIIEEIKLHLEKQQCNEIEFEVKIEIPCITKVEVAAKLNNCCLIS</sequence>
<name>A0ABN7WKK9_GIGMA</name>
<dbReference type="InterPro" id="IPR027417">
    <property type="entry name" value="P-loop_NTPase"/>
</dbReference>
<protein>
    <submittedName>
        <fullName evidence="1">14873_t:CDS:1</fullName>
    </submittedName>
</protein>
<reference evidence="1 2" key="1">
    <citation type="submission" date="2021-06" db="EMBL/GenBank/DDBJ databases">
        <authorList>
            <person name="Kallberg Y."/>
            <person name="Tangrot J."/>
            <person name="Rosling A."/>
        </authorList>
    </citation>
    <scope>NUCLEOTIDE SEQUENCE [LARGE SCALE GENOMIC DNA]</scope>
    <source>
        <strain evidence="1 2">120-4 pot B 10/14</strain>
    </source>
</reference>
<dbReference type="Proteomes" id="UP000789901">
    <property type="component" value="Unassembled WGS sequence"/>
</dbReference>
<proteinExistence type="predicted"/>
<keyword evidence="2" id="KW-1185">Reference proteome</keyword>
<evidence type="ECO:0000313" key="2">
    <source>
        <dbReference type="Proteomes" id="UP000789901"/>
    </source>
</evidence>
<comment type="caution">
    <text evidence="1">The sequence shown here is derived from an EMBL/GenBank/DDBJ whole genome shotgun (WGS) entry which is preliminary data.</text>
</comment>